<dbReference type="InterPro" id="IPR050797">
    <property type="entry name" value="Carb_Metab_Trans_Reg"/>
</dbReference>
<dbReference type="PROSITE" id="PS00463">
    <property type="entry name" value="ZN2_CY6_FUNGAL_1"/>
    <property type="match status" value="1"/>
</dbReference>
<dbReference type="InterPro" id="IPR001138">
    <property type="entry name" value="Zn2Cys6_DnaBD"/>
</dbReference>
<organism evidence="3 4">
    <name type="scientific">Cylindrodendrum hubeiense</name>
    <dbReference type="NCBI Taxonomy" id="595255"/>
    <lineage>
        <taxon>Eukaryota</taxon>
        <taxon>Fungi</taxon>
        <taxon>Dikarya</taxon>
        <taxon>Ascomycota</taxon>
        <taxon>Pezizomycotina</taxon>
        <taxon>Sordariomycetes</taxon>
        <taxon>Hypocreomycetidae</taxon>
        <taxon>Hypocreales</taxon>
        <taxon>Nectriaceae</taxon>
        <taxon>Cylindrodendrum</taxon>
    </lineage>
</organism>
<accession>A0A9P5HH60</accession>
<comment type="caution">
    <text evidence="3">The sequence shown here is derived from an EMBL/GenBank/DDBJ whole genome shotgun (WGS) entry which is preliminary data.</text>
</comment>
<dbReference type="AlphaFoldDB" id="A0A9P5HH60"/>
<evidence type="ECO:0000313" key="4">
    <source>
        <dbReference type="Proteomes" id="UP000722485"/>
    </source>
</evidence>
<dbReference type="Pfam" id="PF00172">
    <property type="entry name" value="Zn_clus"/>
    <property type="match status" value="1"/>
</dbReference>
<gene>
    <name evidence="3" type="ORF">G7Z17_g2735</name>
</gene>
<dbReference type="Gene3D" id="4.10.240.10">
    <property type="entry name" value="Zn(2)-C6 fungal-type DNA-binding domain"/>
    <property type="match status" value="1"/>
</dbReference>
<proteinExistence type="predicted"/>
<dbReference type="PANTHER" id="PTHR31668:SF30">
    <property type="entry name" value="ZN(II)2CYS6 TRANSCRIPTION FACTOR (EUROFUNG)"/>
    <property type="match status" value="1"/>
</dbReference>
<keyword evidence="4" id="KW-1185">Reference proteome</keyword>
<feature type="domain" description="Zn(2)-C6 fungal-type" evidence="2">
    <location>
        <begin position="7"/>
        <end position="36"/>
    </location>
</feature>
<dbReference type="OrthoDB" id="2283488at2759"/>
<dbReference type="GO" id="GO:0008270">
    <property type="term" value="F:zinc ion binding"/>
    <property type="evidence" value="ECO:0007669"/>
    <property type="project" value="InterPro"/>
</dbReference>
<dbReference type="PANTHER" id="PTHR31668">
    <property type="entry name" value="GLUCOSE TRANSPORT TRANSCRIPTION REGULATOR RGT1-RELATED-RELATED"/>
    <property type="match status" value="1"/>
</dbReference>
<sequence>MTPVSTACDTCKLRKVKCDMTEPCANCRISQLCCAYTIIPRKRGRKVGRRTLAGQGLRRWPTTPRSGQWLESLGSLDLPSQARPSTASTSSPPGIVPLTPVQIIGQDSEIELGVGTAAQIYGRLVTSITSAIPSDTVADVIHKCIDMFVQYLFGITPIIHEPTIRASVSLFGPDSHPESWGSLQPTPYAQPPQVSLLKAFTLVTALCAAVTSVIPDTFIAQRHSVSNSFLTASRAMHRIYEDYDREHPDSSSLIIRIWHSGALQNITGCIGTSYHCLWEAALIAQRLRLYDEDSVSKETAIESQLLRASFWQLLSADKASCAFENRPYVLNELLFAGDLTLLERGEHDEPLLETTKSFNQDALESRLLTGFQLKRRLWCMAGDLVMKIKSYARHNDSGVHKPDLAHLTDSYLTFMGFADDLPPWLQYFNEDSIATTDAESIECNTLAIMGVERQALPLAIKKVEIVYDFLQELQMAPFVCIKVQGEPAVERIRRIGSALLELTEAVENDRIKARSNALFKTILDFLSKLDSKASDTLSNVSPLLVTTQATPFD</sequence>
<name>A0A9P5HH60_9HYPO</name>
<keyword evidence="1" id="KW-0539">Nucleus</keyword>
<evidence type="ECO:0000259" key="2">
    <source>
        <dbReference type="PROSITE" id="PS50048"/>
    </source>
</evidence>
<dbReference type="Proteomes" id="UP000722485">
    <property type="component" value="Unassembled WGS sequence"/>
</dbReference>
<reference evidence="3" key="1">
    <citation type="submission" date="2020-03" db="EMBL/GenBank/DDBJ databases">
        <title>Draft Genome Sequence of Cylindrodendrum hubeiense.</title>
        <authorList>
            <person name="Buettner E."/>
            <person name="Kellner H."/>
        </authorList>
    </citation>
    <scope>NUCLEOTIDE SEQUENCE</scope>
    <source>
        <strain evidence="3">IHI 201604</strain>
    </source>
</reference>
<dbReference type="CDD" id="cd12148">
    <property type="entry name" value="fungal_TF_MHR"/>
    <property type="match status" value="1"/>
</dbReference>
<dbReference type="GO" id="GO:0000981">
    <property type="term" value="F:DNA-binding transcription factor activity, RNA polymerase II-specific"/>
    <property type="evidence" value="ECO:0007669"/>
    <property type="project" value="InterPro"/>
</dbReference>
<dbReference type="CDD" id="cd00067">
    <property type="entry name" value="GAL4"/>
    <property type="match status" value="1"/>
</dbReference>
<dbReference type="SMART" id="SM00066">
    <property type="entry name" value="GAL4"/>
    <property type="match status" value="1"/>
</dbReference>
<evidence type="ECO:0000256" key="1">
    <source>
        <dbReference type="ARBA" id="ARBA00023242"/>
    </source>
</evidence>
<dbReference type="EMBL" id="JAANBB010000029">
    <property type="protein sequence ID" value="KAF7554683.1"/>
    <property type="molecule type" value="Genomic_DNA"/>
</dbReference>
<dbReference type="PROSITE" id="PS50048">
    <property type="entry name" value="ZN2_CY6_FUNGAL_2"/>
    <property type="match status" value="1"/>
</dbReference>
<protein>
    <recommendedName>
        <fullName evidence="2">Zn(2)-C6 fungal-type domain-containing protein</fullName>
    </recommendedName>
</protein>
<dbReference type="InterPro" id="IPR036864">
    <property type="entry name" value="Zn2-C6_fun-type_DNA-bd_sf"/>
</dbReference>
<evidence type="ECO:0000313" key="3">
    <source>
        <dbReference type="EMBL" id="KAF7554683.1"/>
    </source>
</evidence>
<dbReference type="SUPFAM" id="SSF57701">
    <property type="entry name" value="Zn2/Cys6 DNA-binding domain"/>
    <property type="match status" value="1"/>
</dbReference>